<evidence type="ECO:0000256" key="1">
    <source>
        <dbReference type="ARBA" id="ARBA00012105"/>
    </source>
</evidence>
<keyword evidence="6" id="KW-0067">ATP-binding</keyword>
<evidence type="ECO:0000313" key="10">
    <source>
        <dbReference type="Proteomes" id="UP000178892"/>
    </source>
</evidence>
<dbReference type="PANTHER" id="PTHR22749:SF6">
    <property type="entry name" value="RIBOFLAVIN KINASE"/>
    <property type="match status" value="1"/>
</dbReference>
<gene>
    <name evidence="9" type="ORF">A2720_03040</name>
</gene>
<dbReference type="GO" id="GO:0009231">
    <property type="term" value="P:riboflavin biosynthetic process"/>
    <property type="evidence" value="ECO:0007669"/>
    <property type="project" value="InterPro"/>
</dbReference>
<keyword evidence="4" id="KW-0808">Transferase</keyword>
<dbReference type="SMART" id="SM00904">
    <property type="entry name" value="Flavokinase"/>
    <property type="match status" value="1"/>
</dbReference>
<comment type="caution">
    <text evidence="9">The sequence shown here is derived from an EMBL/GenBank/DDBJ whole genome shotgun (WGS) entry which is preliminary data.</text>
</comment>
<dbReference type="GO" id="GO:0005524">
    <property type="term" value="F:ATP binding"/>
    <property type="evidence" value="ECO:0007669"/>
    <property type="project" value="UniProtKB-KW"/>
</dbReference>
<dbReference type="InterPro" id="IPR023468">
    <property type="entry name" value="Riboflavin_kinase"/>
</dbReference>
<keyword evidence="2" id="KW-0285">Flavoprotein</keyword>
<comment type="catalytic activity">
    <reaction evidence="7">
        <text>riboflavin + ATP = FMN + ADP + H(+)</text>
        <dbReference type="Rhea" id="RHEA:14357"/>
        <dbReference type="ChEBI" id="CHEBI:15378"/>
        <dbReference type="ChEBI" id="CHEBI:30616"/>
        <dbReference type="ChEBI" id="CHEBI:57986"/>
        <dbReference type="ChEBI" id="CHEBI:58210"/>
        <dbReference type="ChEBI" id="CHEBI:456216"/>
        <dbReference type="EC" id="2.7.1.26"/>
    </reaction>
</comment>
<evidence type="ECO:0000256" key="3">
    <source>
        <dbReference type="ARBA" id="ARBA00022643"/>
    </source>
</evidence>
<evidence type="ECO:0000313" key="9">
    <source>
        <dbReference type="EMBL" id="OGE81491.1"/>
    </source>
</evidence>
<dbReference type="GO" id="GO:0009398">
    <property type="term" value="P:FMN biosynthetic process"/>
    <property type="evidence" value="ECO:0007669"/>
    <property type="project" value="TreeGrafter"/>
</dbReference>
<dbReference type="EMBL" id="MFEL01000008">
    <property type="protein sequence ID" value="OGE81491.1"/>
    <property type="molecule type" value="Genomic_DNA"/>
</dbReference>
<proteinExistence type="predicted"/>
<dbReference type="InterPro" id="IPR023465">
    <property type="entry name" value="Riboflavin_kinase_dom_sf"/>
</dbReference>
<accession>A0A1F5NV06</accession>
<dbReference type="GO" id="GO:0008531">
    <property type="term" value="F:riboflavin kinase activity"/>
    <property type="evidence" value="ECO:0007669"/>
    <property type="project" value="UniProtKB-EC"/>
</dbReference>
<dbReference type="PANTHER" id="PTHR22749">
    <property type="entry name" value="RIBOFLAVIN KINASE/FMN ADENYLYLTRANSFERASE"/>
    <property type="match status" value="1"/>
</dbReference>
<protein>
    <recommendedName>
        <fullName evidence="1">riboflavin kinase</fullName>
        <ecNumber evidence="1">2.7.1.26</ecNumber>
    </recommendedName>
</protein>
<dbReference type="STRING" id="1817825.A2720_03040"/>
<keyword evidence="5" id="KW-0547">Nucleotide-binding</keyword>
<evidence type="ECO:0000256" key="6">
    <source>
        <dbReference type="ARBA" id="ARBA00022840"/>
    </source>
</evidence>
<evidence type="ECO:0000256" key="7">
    <source>
        <dbReference type="ARBA" id="ARBA00047880"/>
    </source>
</evidence>
<dbReference type="Pfam" id="PF01687">
    <property type="entry name" value="Flavokinase"/>
    <property type="match status" value="1"/>
</dbReference>
<sequence>MKKSHISGKVEKHLGRGRRLGYPTANLDTKTKLAEGIYLGLVKKIKGGTLPPLFLRKLLPRSSLFDTKAGLPSLVFIGKAETFGEQKRLVEVHILDFNQEIYGCQLEAEVIKKIRDSQKFETEEDLIEQMKDDELTAREYFKS</sequence>
<evidence type="ECO:0000256" key="2">
    <source>
        <dbReference type="ARBA" id="ARBA00022630"/>
    </source>
</evidence>
<evidence type="ECO:0000256" key="5">
    <source>
        <dbReference type="ARBA" id="ARBA00022741"/>
    </source>
</evidence>
<dbReference type="InterPro" id="IPR015865">
    <property type="entry name" value="Riboflavin_kinase_bac/euk"/>
</dbReference>
<keyword evidence="3" id="KW-0288">FMN</keyword>
<dbReference type="AlphaFoldDB" id="A0A1F5NV06"/>
<evidence type="ECO:0000259" key="8">
    <source>
        <dbReference type="SMART" id="SM00904"/>
    </source>
</evidence>
<dbReference type="Proteomes" id="UP000178892">
    <property type="component" value="Unassembled WGS sequence"/>
</dbReference>
<evidence type="ECO:0000256" key="4">
    <source>
        <dbReference type="ARBA" id="ARBA00022679"/>
    </source>
</evidence>
<dbReference type="SUPFAM" id="SSF82114">
    <property type="entry name" value="Riboflavin kinase-like"/>
    <property type="match status" value="1"/>
</dbReference>
<dbReference type="EC" id="2.7.1.26" evidence="1"/>
<reference evidence="9 10" key="1">
    <citation type="journal article" date="2016" name="Nat. Commun.">
        <title>Thousands of microbial genomes shed light on interconnected biogeochemical processes in an aquifer system.</title>
        <authorList>
            <person name="Anantharaman K."/>
            <person name="Brown C.T."/>
            <person name="Hug L.A."/>
            <person name="Sharon I."/>
            <person name="Castelle C.J."/>
            <person name="Probst A.J."/>
            <person name="Thomas B.C."/>
            <person name="Singh A."/>
            <person name="Wilkins M.J."/>
            <person name="Karaoz U."/>
            <person name="Brodie E.L."/>
            <person name="Williams K.H."/>
            <person name="Hubbard S.S."/>
            <person name="Banfield J.F."/>
        </authorList>
    </citation>
    <scope>NUCLEOTIDE SEQUENCE [LARGE SCALE GENOMIC DNA]</scope>
</reference>
<name>A0A1F5NV06_9BACT</name>
<organism evidence="9 10">
    <name type="scientific">Candidatus Doudnabacteria bacterium RIFCSPHIGHO2_01_FULL_46_24</name>
    <dbReference type="NCBI Taxonomy" id="1817825"/>
    <lineage>
        <taxon>Bacteria</taxon>
        <taxon>Candidatus Doudnaibacteriota</taxon>
    </lineage>
</organism>
<dbReference type="Gene3D" id="2.40.30.30">
    <property type="entry name" value="Riboflavin kinase-like"/>
    <property type="match status" value="1"/>
</dbReference>
<feature type="domain" description="Riboflavin kinase" evidence="8">
    <location>
        <begin position="5"/>
        <end position="142"/>
    </location>
</feature>